<evidence type="ECO:0000256" key="1">
    <source>
        <dbReference type="SAM" id="MobiDB-lite"/>
    </source>
</evidence>
<evidence type="ECO:0000313" key="3">
    <source>
        <dbReference type="EMBL" id="RFS46992.1"/>
    </source>
</evidence>
<dbReference type="AlphaFoldDB" id="A0A372G1U9"/>
<accession>A0A372G1U9</accession>
<reference evidence="3 4" key="1">
    <citation type="submission" date="2018-08" db="EMBL/GenBank/DDBJ databases">
        <title>Verrucosispora craniellae sp. nov., isolated from a marine sponge in the South China Sea.</title>
        <authorList>
            <person name="Li L."/>
            <person name="Lin H.W."/>
        </authorList>
    </citation>
    <scope>NUCLEOTIDE SEQUENCE [LARGE SCALE GENOMIC DNA]</scope>
    <source>
        <strain evidence="3 4">LHW63014</strain>
    </source>
</reference>
<dbReference type="Proteomes" id="UP000262621">
    <property type="component" value="Unassembled WGS sequence"/>
</dbReference>
<dbReference type="EMBL" id="QVFU01000005">
    <property type="protein sequence ID" value="RFS46992.1"/>
    <property type="molecule type" value="Genomic_DNA"/>
</dbReference>
<keyword evidence="4" id="KW-1185">Reference proteome</keyword>
<dbReference type="SUPFAM" id="SSF49785">
    <property type="entry name" value="Galactose-binding domain-like"/>
    <property type="match status" value="1"/>
</dbReference>
<proteinExistence type="predicted"/>
<dbReference type="InterPro" id="IPR038637">
    <property type="entry name" value="NPCBM_sf"/>
</dbReference>
<sequence>MDWRIALATVTMIAGSGALVVVTQDALIEDQPPTTAATGGDTGNPSSAAPRSTPSGTPSASAPPPPAGELSLLDAKRVDDDESRFTAGPLTVDTRSYEQVLYNHPGCAYLEPISETYQVDRKYGTFDAEVGLGDDTTTEARVRFTVLADGVVRHTETAALGQIVPFEADITGAFRIEIRTQVMENPNCKGTVYGAWIDPVVTP</sequence>
<dbReference type="OrthoDB" id="4248043at2"/>
<dbReference type="InterPro" id="IPR013222">
    <property type="entry name" value="Glyco_hyd_98_carb-bd"/>
</dbReference>
<organism evidence="3 4">
    <name type="scientific">Micromonospora craniellae</name>
    <dbReference type="NCBI Taxonomy" id="2294034"/>
    <lineage>
        <taxon>Bacteria</taxon>
        <taxon>Bacillati</taxon>
        <taxon>Actinomycetota</taxon>
        <taxon>Actinomycetes</taxon>
        <taxon>Micromonosporales</taxon>
        <taxon>Micromonosporaceae</taxon>
        <taxon>Micromonospora</taxon>
    </lineage>
</organism>
<gene>
    <name evidence="3" type="ORF">D0Q02_07465</name>
</gene>
<feature type="region of interest" description="Disordered" evidence="1">
    <location>
        <begin position="31"/>
        <end position="70"/>
    </location>
</feature>
<dbReference type="InterPro" id="IPR008979">
    <property type="entry name" value="Galactose-bd-like_sf"/>
</dbReference>
<protein>
    <recommendedName>
        <fullName evidence="2">Glycosyl hydrolase family 98 putative carbohydrate-binding module domain-containing protein</fullName>
    </recommendedName>
</protein>
<dbReference type="Pfam" id="PF08305">
    <property type="entry name" value="NPCBM"/>
    <property type="match status" value="1"/>
</dbReference>
<evidence type="ECO:0000259" key="2">
    <source>
        <dbReference type="Pfam" id="PF08305"/>
    </source>
</evidence>
<dbReference type="RefSeq" id="WP_117227243.1">
    <property type="nucleotide sequence ID" value="NZ_CP061725.1"/>
</dbReference>
<name>A0A372G1U9_9ACTN</name>
<evidence type="ECO:0000313" key="4">
    <source>
        <dbReference type="Proteomes" id="UP000262621"/>
    </source>
</evidence>
<feature type="domain" description="Glycosyl hydrolase family 98 putative carbohydrate-binding module" evidence="2">
    <location>
        <begin position="81"/>
        <end position="200"/>
    </location>
</feature>
<comment type="caution">
    <text evidence="3">The sequence shown here is derived from an EMBL/GenBank/DDBJ whole genome shotgun (WGS) entry which is preliminary data.</text>
</comment>
<feature type="compositionally biased region" description="Low complexity" evidence="1">
    <location>
        <begin position="34"/>
        <end position="60"/>
    </location>
</feature>
<dbReference type="Gene3D" id="2.60.120.1060">
    <property type="entry name" value="NPCBM/NEW2 domain"/>
    <property type="match status" value="1"/>
</dbReference>